<dbReference type="GO" id="GO:0003676">
    <property type="term" value="F:nucleic acid binding"/>
    <property type="evidence" value="ECO:0007669"/>
    <property type="project" value="InterPro"/>
</dbReference>
<feature type="region of interest" description="Disordered" evidence="5">
    <location>
        <begin position="1"/>
        <end position="60"/>
    </location>
</feature>
<proteinExistence type="predicted"/>
<dbReference type="InterPro" id="IPR036869">
    <property type="entry name" value="J_dom_sf"/>
</dbReference>
<evidence type="ECO:0000256" key="4">
    <source>
        <dbReference type="PROSITE-ProRule" id="PRU00723"/>
    </source>
</evidence>
<feature type="zinc finger region" description="C3H1-type" evidence="4">
    <location>
        <begin position="64"/>
        <end position="91"/>
    </location>
</feature>
<feature type="compositionally biased region" description="Basic and acidic residues" evidence="5">
    <location>
        <begin position="88"/>
        <end position="100"/>
    </location>
</feature>
<feature type="compositionally biased region" description="Low complexity" evidence="5">
    <location>
        <begin position="408"/>
        <end position="428"/>
    </location>
</feature>
<dbReference type="SUPFAM" id="SSF90229">
    <property type="entry name" value="CCCH zinc finger"/>
    <property type="match status" value="1"/>
</dbReference>
<keyword evidence="1 4" id="KW-0479">Metal-binding</keyword>
<evidence type="ECO:0000313" key="8">
    <source>
        <dbReference type="EMBL" id="CAE7432876.1"/>
    </source>
</evidence>
<evidence type="ECO:0000256" key="5">
    <source>
        <dbReference type="SAM" id="MobiDB-lite"/>
    </source>
</evidence>
<dbReference type="AlphaFoldDB" id="A0A812RE69"/>
<keyword evidence="2 4" id="KW-0863">Zinc-finger</keyword>
<dbReference type="EMBL" id="CAJNIZ010019890">
    <property type="protein sequence ID" value="CAE7432876.1"/>
    <property type="molecule type" value="Genomic_DNA"/>
</dbReference>
<evidence type="ECO:0000259" key="6">
    <source>
        <dbReference type="PROSITE" id="PS50103"/>
    </source>
</evidence>
<dbReference type="Pfam" id="PF00642">
    <property type="entry name" value="zf-CCCH"/>
    <property type="match status" value="1"/>
</dbReference>
<dbReference type="Pfam" id="PF01585">
    <property type="entry name" value="G-patch"/>
    <property type="match status" value="1"/>
</dbReference>
<dbReference type="InterPro" id="IPR000467">
    <property type="entry name" value="G_patch_dom"/>
</dbReference>
<evidence type="ECO:0000256" key="2">
    <source>
        <dbReference type="ARBA" id="ARBA00022771"/>
    </source>
</evidence>
<keyword evidence="3 4" id="KW-0862">Zinc</keyword>
<dbReference type="OrthoDB" id="21470at2759"/>
<feature type="compositionally biased region" description="Low complexity" evidence="5">
    <location>
        <begin position="7"/>
        <end position="33"/>
    </location>
</feature>
<comment type="caution">
    <text evidence="8">The sequence shown here is derived from an EMBL/GenBank/DDBJ whole genome shotgun (WGS) entry which is preliminary data.</text>
</comment>
<dbReference type="InterPro" id="IPR036855">
    <property type="entry name" value="Znf_CCCH_sf"/>
</dbReference>
<evidence type="ECO:0008006" key="10">
    <source>
        <dbReference type="Google" id="ProtNLM"/>
    </source>
</evidence>
<dbReference type="Proteomes" id="UP000649617">
    <property type="component" value="Unassembled WGS sequence"/>
</dbReference>
<dbReference type="SUPFAM" id="SSF46565">
    <property type="entry name" value="Chaperone J-domain"/>
    <property type="match status" value="1"/>
</dbReference>
<dbReference type="SMART" id="SM00356">
    <property type="entry name" value="ZnF_C3H1"/>
    <property type="match status" value="1"/>
</dbReference>
<feature type="compositionally biased region" description="Basic residues" evidence="5">
    <location>
        <begin position="305"/>
        <end position="320"/>
    </location>
</feature>
<feature type="compositionally biased region" description="Low complexity" evidence="5">
    <location>
        <begin position="327"/>
        <end position="355"/>
    </location>
</feature>
<dbReference type="PROSITE" id="PS50103">
    <property type="entry name" value="ZF_C3H1"/>
    <property type="match status" value="1"/>
</dbReference>
<reference evidence="8" key="1">
    <citation type="submission" date="2021-02" db="EMBL/GenBank/DDBJ databases">
        <authorList>
            <person name="Dougan E. K."/>
            <person name="Rhodes N."/>
            <person name="Thang M."/>
            <person name="Chan C."/>
        </authorList>
    </citation>
    <scope>NUCLEOTIDE SEQUENCE</scope>
</reference>
<dbReference type="PROSITE" id="PS50174">
    <property type="entry name" value="G_PATCH"/>
    <property type="match status" value="1"/>
</dbReference>
<organism evidence="8 9">
    <name type="scientific">Symbiodinium pilosum</name>
    <name type="common">Dinoflagellate</name>
    <dbReference type="NCBI Taxonomy" id="2952"/>
    <lineage>
        <taxon>Eukaryota</taxon>
        <taxon>Sar</taxon>
        <taxon>Alveolata</taxon>
        <taxon>Dinophyceae</taxon>
        <taxon>Suessiales</taxon>
        <taxon>Symbiodiniaceae</taxon>
        <taxon>Symbiodinium</taxon>
    </lineage>
</organism>
<feature type="region of interest" description="Disordered" evidence="5">
    <location>
        <begin position="80"/>
        <end position="243"/>
    </location>
</feature>
<feature type="domain" description="G-patch" evidence="7">
    <location>
        <begin position="263"/>
        <end position="318"/>
    </location>
</feature>
<evidence type="ECO:0000313" key="9">
    <source>
        <dbReference type="Proteomes" id="UP000649617"/>
    </source>
</evidence>
<feature type="compositionally biased region" description="Basic residues" evidence="5">
    <location>
        <begin position="356"/>
        <end position="371"/>
    </location>
</feature>
<sequence>MQTNERPPIGKGWPPIGKGKWQPPIGKGAMPMGKGKGNFGPGPPGGPGLSGPAGVMPPPPVPANRKTQLCVYFKEGRCTRGTSCNYAHGEHELVERERGVPSRPPPPPREVRHPTGSRFDVRSGPQVHRGPRDMRPPSRERSQRQLRKVVYAKSETVGVVERPDCSVRQTTEATEQAADLPEPNLANGSAPKVAEEGGEAQESTAPENGDSLPKEAEGIDVDVEAEAEAKEQEPPKGAPAPAPAPVVASFLLSEDGAGELSQMYGLGAQLLRSMGWQPGSGVGANLDGELEPVSIRILSLPSTHFGRKDRRCLGRRKPKRLRDSDESSPSRTPSTSSSRSTSKSSQKSSRSSSPSSRKKRRRRRKKRKKSRSSSSRRSSASSSSSSSKSHRKKKKGKFTSEAPTDNSGGAAAAGAAAGANAAGAQQAAVEDPETAQAKKRVLAKLTELQKVEPKEQRAKEFRNLLRDWHPDKNPEKKDMATAVFQFLQKGKSLLNLK</sequence>
<feature type="compositionally biased region" description="Low complexity" evidence="5">
    <location>
        <begin position="372"/>
        <end position="387"/>
    </location>
</feature>
<feature type="compositionally biased region" description="Basic residues" evidence="5">
    <location>
        <begin position="388"/>
        <end position="397"/>
    </location>
</feature>
<feature type="compositionally biased region" description="Basic and acidic residues" evidence="5">
    <location>
        <begin position="130"/>
        <end position="143"/>
    </location>
</feature>
<protein>
    <recommendedName>
        <fullName evidence="10">Zinc finger CCCH domain-containing protein 18</fullName>
    </recommendedName>
</protein>
<dbReference type="GO" id="GO:0008270">
    <property type="term" value="F:zinc ion binding"/>
    <property type="evidence" value="ECO:0007669"/>
    <property type="project" value="UniProtKB-KW"/>
</dbReference>
<feature type="domain" description="C3H1-type" evidence="6">
    <location>
        <begin position="64"/>
        <end position="91"/>
    </location>
</feature>
<dbReference type="InterPro" id="IPR000571">
    <property type="entry name" value="Znf_CCCH"/>
</dbReference>
<evidence type="ECO:0000259" key="7">
    <source>
        <dbReference type="PROSITE" id="PS50174"/>
    </source>
</evidence>
<name>A0A812RE69_SYMPI</name>
<dbReference type="InterPro" id="IPR001623">
    <property type="entry name" value="DnaJ_domain"/>
</dbReference>
<keyword evidence="9" id="KW-1185">Reference proteome</keyword>
<evidence type="ECO:0000256" key="3">
    <source>
        <dbReference type="ARBA" id="ARBA00022833"/>
    </source>
</evidence>
<dbReference type="CDD" id="cd06257">
    <property type="entry name" value="DnaJ"/>
    <property type="match status" value="1"/>
</dbReference>
<gene>
    <name evidence="8" type="ORF">SPIL2461_LOCUS10583</name>
</gene>
<dbReference type="Gene3D" id="1.10.287.110">
    <property type="entry name" value="DnaJ domain"/>
    <property type="match status" value="1"/>
</dbReference>
<accession>A0A812RE69</accession>
<evidence type="ECO:0000256" key="1">
    <source>
        <dbReference type="ARBA" id="ARBA00022723"/>
    </source>
</evidence>
<dbReference type="Gene3D" id="4.10.1000.10">
    <property type="entry name" value="Zinc finger, CCCH-type"/>
    <property type="match status" value="1"/>
</dbReference>
<dbReference type="SMART" id="SM00443">
    <property type="entry name" value="G_patch"/>
    <property type="match status" value="1"/>
</dbReference>
<feature type="region of interest" description="Disordered" evidence="5">
    <location>
        <begin position="301"/>
        <end position="437"/>
    </location>
</feature>